<dbReference type="GO" id="GO:0005524">
    <property type="term" value="F:ATP binding"/>
    <property type="evidence" value="ECO:0007669"/>
    <property type="project" value="UniProtKB-KW"/>
</dbReference>
<dbReference type="FunFam" id="3.30.1370.50:FF:000002">
    <property type="entry name" value="Immunoglobulin mu DNA-binding protein 2"/>
    <property type="match status" value="1"/>
</dbReference>
<evidence type="ECO:0000256" key="6">
    <source>
        <dbReference type="ARBA" id="ARBA00022884"/>
    </source>
</evidence>
<feature type="region of interest" description="Disordered" evidence="9">
    <location>
        <begin position="449"/>
        <end position="504"/>
    </location>
</feature>
<dbReference type="InterPro" id="IPR001374">
    <property type="entry name" value="R3H_dom"/>
</dbReference>
<evidence type="ECO:0000256" key="5">
    <source>
        <dbReference type="ARBA" id="ARBA00022840"/>
    </source>
</evidence>
<dbReference type="PROSITE" id="PS50102">
    <property type="entry name" value="RRM"/>
    <property type="match status" value="1"/>
</dbReference>
<evidence type="ECO:0000259" key="10">
    <source>
        <dbReference type="PROSITE" id="PS50102"/>
    </source>
</evidence>
<dbReference type="SMART" id="SM00393">
    <property type="entry name" value="R3H"/>
    <property type="match status" value="1"/>
</dbReference>
<dbReference type="AlphaFoldDB" id="A0AAX4JM56"/>
<accession>A0AAX4JM56</accession>
<dbReference type="PANTHER" id="PTHR23003">
    <property type="entry name" value="RNA RECOGNITION MOTIF RRM DOMAIN CONTAINING PROTEIN"/>
    <property type="match status" value="1"/>
</dbReference>
<dbReference type="GO" id="GO:0004386">
    <property type="term" value="F:helicase activity"/>
    <property type="evidence" value="ECO:0007669"/>
    <property type="project" value="UniProtKB-KW"/>
</dbReference>
<dbReference type="InterPro" id="IPR036867">
    <property type="entry name" value="R3H_dom_sf"/>
</dbReference>
<dbReference type="InterPro" id="IPR000504">
    <property type="entry name" value="RRM_dom"/>
</dbReference>
<feature type="compositionally biased region" description="Low complexity" evidence="9">
    <location>
        <begin position="101"/>
        <end position="116"/>
    </location>
</feature>
<feature type="compositionally biased region" description="Polar residues" evidence="9">
    <location>
        <begin position="564"/>
        <end position="576"/>
    </location>
</feature>
<dbReference type="SMART" id="SM00360">
    <property type="entry name" value="RRM"/>
    <property type="match status" value="1"/>
</dbReference>
<feature type="compositionally biased region" description="Polar residues" evidence="9">
    <location>
        <begin position="679"/>
        <end position="689"/>
    </location>
</feature>
<dbReference type="GO" id="GO:0016787">
    <property type="term" value="F:hydrolase activity"/>
    <property type="evidence" value="ECO:0007669"/>
    <property type="project" value="UniProtKB-KW"/>
</dbReference>
<sequence length="705" mass="74928">MNHTSPPLPSLHTLSISPPLGSYPAPIQTNNSNYRFNGVFGPPSQGSTVSPDWATSPKRSSRSGIPQNWYDPNAPPSRESPNLNAFEAFRRDAPSPPALSPPSSITSVPTTASSHPYQSYQQQVYPQLDNFSPMAAATPSPPPVMPYSMNTAASAPNLAGYNAGGLPQFGSQSLASLSNNNNRSQANGWRNGYGMPSIPSSDEDVIPTAIVIKNIPFAVTRETLLGVMESLGAPLPYAFNYHHDNGVFRGLAFANFRAPDEAASVVAALNGYDVQGRKLRVEYKKVLQPGEKDKIEREKALKRMRSIQNFDKSDLVPPPITLPNSRNSNTNINGNGNMNGGYDNISPPHSATSTTSDSLPATLDMNDPAALDIYSRLLVFKEDRMRDELAFSKNLTPTERRIVHLVAQKLGLTSSTRGEGESKSVVVLREAPPRPTLTTSSSATISSSYLSPYSTTPTDVSPNLRIKKSMPDLRGFNGPVVARDPARSLNPQRSSGNLRADAGGRDYVSMGAAQGRRAFGQNNQNGNGLNSGSGSFNSLFGSSIGDIPPVPPLPSGLGFHSKGHSISSFNSPSSATDPMGEMLSSSSSQPLRNPRGPAGESRGFGGTLRPNNNNGSQQNLSSRNSMFSTTNGSGGLNSRRVSEEDEDIENSSLGGISGSGSIASGSANSAIGSERLHHASSQLNGNGNPVHSFMEGMRTRESLEI</sequence>
<dbReference type="GeneID" id="91091393"/>
<dbReference type="EMBL" id="CP144098">
    <property type="protein sequence ID" value="WWC85854.1"/>
    <property type="molecule type" value="Genomic_DNA"/>
</dbReference>
<reference evidence="12 13" key="1">
    <citation type="submission" date="2024-01" db="EMBL/GenBank/DDBJ databases">
        <title>Comparative genomics of Cryptococcus and Kwoniella reveals pathogenesis evolution and contrasting modes of karyotype evolution via chromosome fusion or intercentromeric recombination.</title>
        <authorList>
            <person name="Coelho M.A."/>
            <person name="David-Palma M."/>
            <person name="Shea T."/>
            <person name="Bowers K."/>
            <person name="McGinley-Smith S."/>
            <person name="Mohammad A.W."/>
            <person name="Gnirke A."/>
            <person name="Yurkov A.M."/>
            <person name="Nowrousian M."/>
            <person name="Sun S."/>
            <person name="Cuomo C.A."/>
            <person name="Heitman J."/>
        </authorList>
    </citation>
    <scope>NUCLEOTIDE SEQUENCE [LARGE SCALE GENOMIC DNA]</scope>
    <source>
        <strain evidence="12 13">CBS 6074</strain>
    </source>
</reference>
<feature type="region of interest" description="Disordered" evidence="9">
    <location>
        <begin position="338"/>
        <end position="359"/>
    </location>
</feature>
<feature type="domain" description="RRM" evidence="10">
    <location>
        <begin position="208"/>
        <end position="286"/>
    </location>
</feature>
<dbReference type="CDD" id="cd02639">
    <property type="entry name" value="R3H_RRM"/>
    <property type="match status" value="1"/>
</dbReference>
<dbReference type="SUPFAM" id="SSF54928">
    <property type="entry name" value="RNA-binding domain, RBD"/>
    <property type="match status" value="1"/>
</dbReference>
<feature type="compositionally biased region" description="Low complexity" evidence="9">
    <location>
        <begin position="611"/>
        <end position="625"/>
    </location>
</feature>
<evidence type="ECO:0000256" key="1">
    <source>
        <dbReference type="ARBA" id="ARBA00004123"/>
    </source>
</evidence>
<keyword evidence="4" id="KW-0347">Helicase</keyword>
<evidence type="ECO:0000259" key="11">
    <source>
        <dbReference type="PROSITE" id="PS51061"/>
    </source>
</evidence>
<dbReference type="InterPro" id="IPR035979">
    <property type="entry name" value="RBD_domain_sf"/>
</dbReference>
<comment type="subcellular location">
    <subcellularLocation>
        <location evidence="1">Nucleus</location>
    </subcellularLocation>
</comment>
<dbReference type="InterPro" id="IPR034069">
    <property type="entry name" value="R3H_Cip2"/>
</dbReference>
<feature type="compositionally biased region" description="Polar residues" evidence="9">
    <location>
        <begin position="347"/>
        <end position="359"/>
    </location>
</feature>
<evidence type="ECO:0000256" key="2">
    <source>
        <dbReference type="ARBA" id="ARBA00022741"/>
    </source>
</evidence>
<dbReference type="InterPro" id="IPR050374">
    <property type="entry name" value="RRT5_SRSF_SR"/>
</dbReference>
<dbReference type="CDD" id="cd12253">
    <property type="entry name" value="RRM_PIN4_like"/>
    <property type="match status" value="1"/>
</dbReference>
<evidence type="ECO:0000256" key="4">
    <source>
        <dbReference type="ARBA" id="ARBA00022806"/>
    </source>
</evidence>
<dbReference type="InterPro" id="IPR012677">
    <property type="entry name" value="Nucleotide-bd_a/b_plait_sf"/>
</dbReference>
<dbReference type="Pfam" id="PF01424">
    <property type="entry name" value="R3H"/>
    <property type="match status" value="1"/>
</dbReference>
<proteinExistence type="predicted"/>
<dbReference type="PROSITE" id="PS51061">
    <property type="entry name" value="R3H"/>
    <property type="match status" value="1"/>
</dbReference>
<evidence type="ECO:0000256" key="8">
    <source>
        <dbReference type="PROSITE-ProRule" id="PRU00176"/>
    </source>
</evidence>
<evidence type="ECO:0000313" key="13">
    <source>
        <dbReference type="Proteomes" id="UP001355207"/>
    </source>
</evidence>
<keyword evidence="3" id="KW-0378">Hydrolase</keyword>
<dbReference type="SUPFAM" id="SSF82708">
    <property type="entry name" value="R3H domain"/>
    <property type="match status" value="1"/>
</dbReference>
<dbReference type="Proteomes" id="UP001355207">
    <property type="component" value="Chromosome 1"/>
</dbReference>
<keyword evidence="2" id="KW-0547">Nucleotide-binding</keyword>
<dbReference type="RefSeq" id="XP_066072617.1">
    <property type="nucleotide sequence ID" value="XM_066216520.1"/>
</dbReference>
<evidence type="ECO:0000256" key="9">
    <source>
        <dbReference type="SAM" id="MobiDB-lite"/>
    </source>
</evidence>
<keyword evidence="5" id="KW-0067">ATP-binding</keyword>
<dbReference type="GO" id="GO:0005737">
    <property type="term" value="C:cytoplasm"/>
    <property type="evidence" value="ECO:0007669"/>
    <property type="project" value="TreeGrafter"/>
</dbReference>
<keyword evidence="7" id="KW-0539">Nucleus</keyword>
<organism evidence="12 13">
    <name type="scientific">Kwoniella dendrophila CBS 6074</name>
    <dbReference type="NCBI Taxonomy" id="1295534"/>
    <lineage>
        <taxon>Eukaryota</taxon>
        <taxon>Fungi</taxon>
        <taxon>Dikarya</taxon>
        <taxon>Basidiomycota</taxon>
        <taxon>Agaricomycotina</taxon>
        <taxon>Tremellomycetes</taxon>
        <taxon>Tremellales</taxon>
        <taxon>Cryptococcaceae</taxon>
        <taxon>Kwoniella</taxon>
    </lineage>
</organism>
<protein>
    <recommendedName>
        <fullName evidence="14">RRM domain-containing protein</fullName>
    </recommendedName>
</protein>
<evidence type="ECO:0000256" key="7">
    <source>
        <dbReference type="ARBA" id="ARBA00023242"/>
    </source>
</evidence>
<gene>
    <name evidence="12" type="ORF">L201_000721</name>
</gene>
<evidence type="ECO:0000313" key="12">
    <source>
        <dbReference type="EMBL" id="WWC85854.1"/>
    </source>
</evidence>
<feature type="domain" description="R3H" evidence="11">
    <location>
        <begin position="367"/>
        <end position="431"/>
    </location>
</feature>
<name>A0AAX4JM56_9TREE</name>
<keyword evidence="6 8" id="KW-0694">RNA-binding</keyword>
<dbReference type="Gene3D" id="3.30.1370.50">
    <property type="entry name" value="R3H-like domain"/>
    <property type="match status" value="1"/>
</dbReference>
<evidence type="ECO:0000256" key="3">
    <source>
        <dbReference type="ARBA" id="ARBA00022801"/>
    </source>
</evidence>
<feature type="region of interest" description="Disordered" evidence="9">
    <location>
        <begin position="34"/>
        <end position="116"/>
    </location>
</feature>
<dbReference type="GO" id="GO:0005634">
    <property type="term" value="C:nucleus"/>
    <property type="evidence" value="ECO:0007669"/>
    <property type="project" value="UniProtKB-SubCell"/>
</dbReference>
<feature type="region of interest" description="Disordered" evidence="9">
    <location>
        <begin position="564"/>
        <end position="705"/>
    </location>
</feature>
<keyword evidence="13" id="KW-1185">Reference proteome</keyword>
<dbReference type="PANTHER" id="PTHR23003:SF17">
    <property type="entry name" value="RNA-BINDING PROTEIN PIN4"/>
    <property type="match status" value="1"/>
</dbReference>
<dbReference type="Gene3D" id="3.30.70.330">
    <property type="match status" value="1"/>
</dbReference>
<feature type="compositionally biased region" description="Low complexity" evidence="9">
    <location>
        <begin position="449"/>
        <end position="458"/>
    </location>
</feature>
<dbReference type="GO" id="GO:0003729">
    <property type="term" value="F:mRNA binding"/>
    <property type="evidence" value="ECO:0007669"/>
    <property type="project" value="TreeGrafter"/>
</dbReference>
<feature type="compositionally biased region" description="Low complexity" evidence="9">
    <location>
        <begin position="651"/>
        <end position="673"/>
    </location>
</feature>
<dbReference type="GO" id="GO:0003677">
    <property type="term" value="F:DNA binding"/>
    <property type="evidence" value="ECO:0007669"/>
    <property type="project" value="UniProtKB-ARBA"/>
</dbReference>
<dbReference type="InterPro" id="IPR034186">
    <property type="entry name" value="PIN4-like_RRM"/>
</dbReference>
<evidence type="ECO:0008006" key="14">
    <source>
        <dbReference type="Google" id="ProtNLM"/>
    </source>
</evidence>
<dbReference type="Pfam" id="PF00076">
    <property type="entry name" value="RRM_1"/>
    <property type="match status" value="1"/>
</dbReference>